<proteinExistence type="predicted"/>
<dbReference type="InterPro" id="IPR040680">
    <property type="entry name" value="DUF5643"/>
</dbReference>
<dbReference type="Pfam" id="PF18705">
    <property type="entry name" value="DUF5643"/>
    <property type="match status" value="1"/>
</dbReference>
<protein>
    <recommendedName>
        <fullName evidence="6">DUF4179 domain-containing protein</fullName>
    </recommendedName>
</protein>
<dbReference type="InterPro" id="IPR025436">
    <property type="entry name" value="DUF4179"/>
</dbReference>
<feature type="domain" description="DUF4179" evidence="2">
    <location>
        <begin position="57"/>
        <end position="144"/>
    </location>
</feature>
<sequence>MDTRSRLEVKELTQIERFIRETPVEVDLVNRTMNKYESSRDTKPSKKFKTRKNLRPRVMMITVSAAMIFSLIIVTGLISPTMAATMKEVPLLSSVFKFTGDLGLHAADEKGLSTKLNISATHEGFTLNVTEVVYDGTRVAIGIERHDKEGENAKENLSEQISNIEFLLNGEPLNHTNFSSVFEQPSKDKNSVILEFADLKNQGGSPFPKQFNLTLSATITGISEPFKMDIPVSDIGNYVNLQPNISRKYKNNQFTIEQIMLTPITTSITTRIALLDKSTSVDFREGISIEVYDEQGHELKLIHGNGRRETNKGNSDLIMDLRLHPFETLPKAITIKPYIHLYNDYPKGTYQENENGDPIIQYISELEITIPINSKE</sequence>
<dbReference type="Gene3D" id="2.60.40.1630">
    <property type="entry name" value="bacillus anthracis domain"/>
    <property type="match status" value="1"/>
</dbReference>
<comment type="caution">
    <text evidence="4">The sequence shown here is derived from an EMBL/GenBank/DDBJ whole genome shotgun (WGS) entry which is preliminary data.</text>
</comment>
<accession>A0ABR4XVX8</accession>
<gene>
    <name evidence="4" type="ORF">CD31_18265</name>
</gene>
<organism evidence="4 5">
    <name type="scientific">Lysinibacillus boronitolerans JCM 21713 = 10a = NBRC 103108</name>
    <dbReference type="NCBI Taxonomy" id="1294264"/>
    <lineage>
        <taxon>Bacteria</taxon>
        <taxon>Bacillati</taxon>
        <taxon>Bacillota</taxon>
        <taxon>Bacilli</taxon>
        <taxon>Bacillales</taxon>
        <taxon>Bacillaceae</taxon>
        <taxon>Lysinibacillus</taxon>
    </lineage>
</organism>
<dbReference type="Proteomes" id="UP000030487">
    <property type="component" value="Unassembled WGS sequence"/>
</dbReference>
<reference evidence="4 5" key="1">
    <citation type="submission" date="2014-02" db="EMBL/GenBank/DDBJ databases">
        <title>Draft genome sequence of Lysinibacillus boronitolerans NBRC 103108.</title>
        <authorList>
            <person name="Zhang F."/>
            <person name="Wang G."/>
            <person name="Zhang L."/>
        </authorList>
    </citation>
    <scope>NUCLEOTIDE SEQUENCE [LARGE SCALE GENOMIC DNA]</scope>
    <source>
        <strain evidence="4 5">NBRC 103108</strain>
    </source>
</reference>
<dbReference type="RefSeq" id="WP_036079507.1">
    <property type="nucleotide sequence ID" value="NZ_AVCW01000003.1"/>
</dbReference>
<evidence type="ECO:0000259" key="2">
    <source>
        <dbReference type="Pfam" id="PF13786"/>
    </source>
</evidence>
<name>A0ABR4XVX8_9BACI</name>
<keyword evidence="1" id="KW-1133">Transmembrane helix</keyword>
<dbReference type="Gene3D" id="2.60.40.1640">
    <property type="entry name" value="Conserved domain protein"/>
    <property type="match status" value="1"/>
</dbReference>
<keyword evidence="1" id="KW-0472">Membrane</keyword>
<feature type="transmembrane region" description="Helical" evidence="1">
    <location>
        <begin position="58"/>
        <end position="78"/>
    </location>
</feature>
<evidence type="ECO:0000313" key="5">
    <source>
        <dbReference type="Proteomes" id="UP000030487"/>
    </source>
</evidence>
<evidence type="ECO:0000259" key="3">
    <source>
        <dbReference type="Pfam" id="PF18705"/>
    </source>
</evidence>
<evidence type="ECO:0000313" key="4">
    <source>
        <dbReference type="EMBL" id="KGR82385.1"/>
    </source>
</evidence>
<dbReference type="Pfam" id="PF13786">
    <property type="entry name" value="DUF4179"/>
    <property type="match status" value="1"/>
</dbReference>
<dbReference type="EMBL" id="JPVR01000079">
    <property type="protein sequence ID" value="KGR82385.1"/>
    <property type="molecule type" value="Genomic_DNA"/>
</dbReference>
<evidence type="ECO:0008006" key="6">
    <source>
        <dbReference type="Google" id="ProtNLM"/>
    </source>
</evidence>
<keyword evidence="1" id="KW-0812">Transmembrane</keyword>
<evidence type="ECO:0000256" key="1">
    <source>
        <dbReference type="SAM" id="Phobius"/>
    </source>
</evidence>
<feature type="domain" description="DUF5643" evidence="3">
    <location>
        <begin position="240"/>
        <end position="369"/>
    </location>
</feature>
<keyword evidence="5" id="KW-1185">Reference proteome</keyword>